<feature type="region of interest" description="Disordered" evidence="1">
    <location>
        <begin position="194"/>
        <end position="214"/>
    </location>
</feature>
<dbReference type="OrthoDB" id="5848918at2759"/>
<evidence type="ECO:0000313" key="4">
    <source>
        <dbReference type="WBParaSite" id="HPBE_0000290701-mRNA-1"/>
    </source>
</evidence>
<evidence type="ECO:0000313" key="3">
    <source>
        <dbReference type="Proteomes" id="UP000050761"/>
    </source>
</evidence>
<feature type="compositionally biased region" description="Polar residues" evidence="1">
    <location>
        <begin position="197"/>
        <end position="207"/>
    </location>
</feature>
<reference evidence="4" key="2">
    <citation type="submission" date="2019-09" db="UniProtKB">
        <authorList>
            <consortium name="WormBaseParasite"/>
        </authorList>
    </citation>
    <scope>IDENTIFICATION</scope>
</reference>
<sequence>MAQEFNLKACKQRLSRQLNELSNLFNEGKDFKEPWAFPTTKDPLLKYILTNKSLLKNLMKRLEEKEESIMTNYSNYSHYIELLKADNSDNGNSMEKEFDVYWEQKEADKMIDSSIELRRKLEVRLIELECQEQAVTTQYLSPRPIKEEDNQTIAVNESTSICTSLFQSTSNNAPTPKVHPYFTSKPTHVRYPAQAATKPTVSQTATDTRADDKKSTAFGNSKLALSASVEDTRPSNATNQNAIVVEAHITLLYVIGLKGTEEVNDQPTSEHRVLLVCNANIFNAGHHKTLVLVPRFTDTTTKSINNANGQYNHGLQIDQDLCSHAIVPLQTREATTISPDQGALLPRTHDPARLLLIHSITHPRPPIQVTVYAVADLTHLGLR</sequence>
<name>A0A183F9R5_HELPZ</name>
<protein>
    <submittedName>
        <fullName evidence="4">SPX domain-containing protein</fullName>
    </submittedName>
</protein>
<proteinExistence type="predicted"/>
<evidence type="ECO:0000256" key="1">
    <source>
        <dbReference type="SAM" id="MobiDB-lite"/>
    </source>
</evidence>
<dbReference type="Proteomes" id="UP000050761">
    <property type="component" value="Unassembled WGS sequence"/>
</dbReference>
<reference evidence="2 3" key="1">
    <citation type="submission" date="2018-11" db="EMBL/GenBank/DDBJ databases">
        <authorList>
            <consortium name="Pathogen Informatics"/>
        </authorList>
    </citation>
    <scope>NUCLEOTIDE SEQUENCE [LARGE SCALE GENOMIC DNA]</scope>
</reference>
<evidence type="ECO:0000313" key="2">
    <source>
        <dbReference type="EMBL" id="VDO29210.1"/>
    </source>
</evidence>
<accession>A0A3P7U2P0</accession>
<organism evidence="3 4">
    <name type="scientific">Heligmosomoides polygyrus</name>
    <name type="common">Parasitic roundworm</name>
    <dbReference type="NCBI Taxonomy" id="6339"/>
    <lineage>
        <taxon>Eukaryota</taxon>
        <taxon>Metazoa</taxon>
        <taxon>Ecdysozoa</taxon>
        <taxon>Nematoda</taxon>
        <taxon>Chromadorea</taxon>
        <taxon>Rhabditida</taxon>
        <taxon>Rhabditina</taxon>
        <taxon>Rhabditomorpha</taxon>
        <taxon>Strongyloidea</taxon>
        <taxon>Heligmosomidae</taxon>
        <taxon>Heligmosomoides</taxon>
    </lineage>
</organism>
<keyword evidence="3" id="KW-1185">Reference proteome</keyword>
<gene>
    <name evidence="2" type="ORF">HPBE_LOCUS2908</name>
</gene>
<dbReference type="AlphaFoldDB" id="A0A183F9R5"/>
<dbReference type="WBParaSite" id="HPBE_0000290701-mRNA-1">
    <property type="protein sequence ID" value="HPBE_0000290701-mRNA-1"/>
    <property type="gene ID" value="HPBE_0000290701"/>
</dbReference>
<dbReference type="EMBL" id="UZAH01005445">
    <property type="protein sequence ID" value="VDO29210.1"/>
    <property type="molecule type" value="Genomic_DNA"/>
</dbReference>
<accession>A0A183F9R5</accession>